<organism evidence="1 2">
    <name type="scientific">Rhabditophanes sp. KR3021</name>
    <dbReference type="NCBI Taxonomy" id="114890"/>
    <lineage>
        <taxon>Eukaryota</taxon>
        <taxon>Metazoa</taxon>
        <taxon>Ecdysozoa</taxon>
        <taxon>Nematoda</taxon>
        <taxon>Chromadorea</taxon>
        <taxon>Rhabditida</taxon>
        <taxon>Tylenchina</taxon>
        <taxon>Panagrolaimomorpha</taxon>
        <taxon>Strongyloidoidea</taxon>
        <taxon>Alloionematidae</taxon>
        <taxon>Rhabditophanes</taxon>
    </lineage>
</organism>
<protein>
    <submittedName>
        <fullName evidence="2">G_PROTEIN_RECEP_F1_2 domain-containing protein</fullName>
    </submittedName>
</protein>
<dbReference type="WBParaSite" id="RSKR_0000783500.1">
    <property type="protein sequence ID" value="RSKR_0000783500.1"/>
    <property type="gene ID" value="RSKR_0000783500"/>
</dbReference>
<dbReference type="Proteomes" id="UP000095286">
    <property type="component" value="Unplaced"/>
</dbReference>
<name>A0AC35U6N4_9BILA</name>
<evidence type="ECO:0000313" key="1">
    <source>
        <dbReference type="Proteomes" id="UP000095286"/>
    </source>
</evidence>
<accession>A0AC35U6N4</accession>
<reference evidence="2" key="1">
    <citation type="submission" date="2016-11" db="UniProtKB">
        <authorList>
            <consortium name="WormBaseParasite"/>
        </authorList>
    </citation>
    <scope>IDENTIFICATION</scope>
    <source>
        <strain evidence="2">KR3021</strain>
    </source>
</reference>
<sequence length="267" mass="30659">MNASWGVYFLTILYLVLGCICLCGNVWVLMTVIYHLKQHRTFSAANYRWVSAPVMQSSAIIYLIALSVVDLVSIVCAPMLVHDIILNQWPYGVIMCKVFFVCENANKSLSPLILTALSVDRYIAVCHSGMQWLRETKFAITVIFICISISLLFTIPVVSESGVNPLNDRKDVEHSKCVVVMSMTFDVLHTAACYVLPLIFILSVYIAIFNRLYWHTRYSKVGQKTAINLTRVVRSSVLVVAFYFICWTPYWTHRIYYIMTRRMFALF</sequence>
<proteinExistence type="predicted"/>
<evidence type="ECO:0000313" key="2">
    <source>
        <dbReference type="WBParaSite" id="RSKR_0000783500.1"/>
    </source>
</evidence>